<comment type="catalytic activity">
    <reaction evidence="5 7">
        <text>AMP + ATP = 2 ADP</text>
        <dbReference type="Rhea" id="RHEA:12973"/>
        <dbReference type="ChEBI" id="CHEBI:30616"/>
        <dbReference type="ChEBI" id="CHEBI:456215"/>
        <dbReference type="ChEBI" id="CHEBI:456216"/>
        <dbReference type="EC" id="2.7.4.3"/>
    </reaction>
</comment>
<feature type="binding site" evidence="5">
    <location>
        <position position="146"/>
    </location>
    <ligand>
        <name>AMP</name>
        <dbReference type="ChEBI" id="CHEBI:456215"/>
    </ligand>
</feature>
<evidence type="ECO:0000313" key="9">
    <source>
        <dbReference type="Proteomes" id="UP001232536"/>
    </source>
</evidence>
<organism evidence="8 9">
    <name type="scientific">Actinotalea lenta</name>
    <dbReference type="NCBI Taxonomy" id="3064654"/>
    <lineage>
        <taxon>Bacteria</taxon>
        <taxon>Bacillati</taxon>
        <taxon>Actinomycetota</taxon>
        <taxon>Actinomycetes</taxon>
        <taxon>Micrococcales</taxon>
        <taxon>Cellulomonadaceae</taxon>
        <taxon>Actinotalea</taxon>
    </lineage>
</organism>
<proteinExistence type="inferred from homology"/>
<dbReference type="NCBIfam" id="NF011100">
    <property type="entry name" value="PRK14527.1"/>
    <property type="match status" value="1"/>
</dbReference>
<comment type="pathway">
    <text evidence="5">Purine metabolism; AMP biosynthesis via salvage pathway; AMP from ADP: step 1/1.</text>
</comment>
<dbReference type="NCBIfam" id="NF001381">
    <property type="entry name" value="PRK00279.1-3"/>
    <property type="match status" value="1"/>
</dbReference>
<feature type="binding site" evidence="5">
    <location>
        <begin position="87"/>
        <end position="90"/>
    </location>
    <ligand>
        <name>AMP</name>
        <dbReference type="ChEBI" id="CHEBI:456215"/>
    </ligand>
</feature>
<keyword evidence="5" id="KW-0963">Cytoplasm</keyword>
<dbReference type="InterPro" id="IPR000850">
    <property type="entry name" value="Adenylat/UMP-CMP_kin"/>
</dbReference>
<keyword evidence="2 5" id="KW-0545">Nucleotide biosynthesis</keyword>
<dbReference type="InterPro" id="IPR027417">
    <property type="entry name" value="P-loop_NTPase"/>
</dbReference>
<comment type="function">
    <text evidence="5">Catalyzes the reversible transfer of the terminal phosphate group between ATP and AMP. Plays an important role in cellular energy homeostasis and in adenine nucleotide metabolism.</text>
</comment>
<dbReference type="RefSeq" id="WP_304599413.1">
    <property type="nucleotide sequence ID" value="NZ_JAUQYP010000001.1"/>
</dbReference>
<comment type="caution">
    <text evidence="5">Lacks conserved residue(s) required for the propagation of feature annotation.</text>
</comment>
<evidence type="ECO:0000256" key="3">
    <source>
        <dbReference type="ARBA" id="ARBA00022741"/>
    </source>
</evidence>
<comment type="caution">
    <text evidence="8">The sequence shown here is derived from an EMBL/GenBank/DDBJ whole genome shotgun (WGS) entry which is preliminary data.</text>
</comment>
<feature type="binding site" evidence="5">
    <location>
        <position position="135"/>
    </location>
    <ligand>
        <name>AMP</name>
        <dbReference type="ChEBI" id="CHEBI:456215"/>
    </ligand>
</feature>
<comment type="subcellular location">
    <subcellularLocation>
        <location evidence="5 7">Cytoplasm</location>
    </subcellularLocation>
</comment>
<dbReference type="PRINTS" id="PR00094">
    <property type="entry name" value="ADENYLTKNASE"/>
</dbReference>
<dbReference type="PANTHER" id="PTHR23359">
    <property type="entry name" value="NUCLEOTIDE KINASE"/>
    <property type="match status" value="1"/>
</dbReference>
<evidence type="ECO:0000256" key="5">
    <source>
        <dbReference type="HAMAP-Rule" id="MF_00235"/>
    </source>
</evidence>
<keyword evidence="9" id="KW-1185">Reference proteome</keyword>
<feature type="binding site" evidence="5">
    <location>
        <position position="94"/>
    </location>
    <ligand>
        <name>AMP</name>
        <dbReference type="ChEBI" id="CHEBI:456215"/>
    </ligand>
</feature>
<gene>
    <name evidence="5" type="primary">adk</name>
    <name evidence="8" type="ORF">Q6348_00660</name>
</gene>
<keyword evidence="1 5" id="KW-0808">Transferase</keyword>
<comment type="similarity">
    <text evidence="5 6">Belongs to the adenylate kinase family.</text>
</comment>
<evidence type="ECO:0000256" key="1">
    <source>
        <dbReference type="ARBA" id="ARBA00022679"/>
    </source>
</evidence>
<protein>
    <recommendedName>
        <fullName evidence="5 7">Adenylate kinase</fullName>
        <shortName evidence="5">AK</shortName>
        <ecNumber evidence="5 7">2.7.4.3</ecNumber>
    </recommendedName>
    <alternativeName>
        <fullName evidence="5">ATP-AMP transphosphorylase</fullName>
    </alternativeName>
    <alternativeName>
        <fullName evidence="5">ATP:AMP phosphotransferase</fullName>
    </alternativeName>
    <alternativeName>
        <fullName evidence="5">Adenylate monophosphate kinase</fullName>
    </alternativeName>
</protein>
<dbReference type="EC" id="2.7.4.3" evidence="5 7"/>
<feature type="binding site" evidence="5">
    <location>
        <position position="33"/>
    </location>
    <ligand>
        <name>AMP</name>
        <dbReference type="ChEBI" id="CHEBI:456215"/>
    </ligand>
</feature>
<evidence type="ECO:0000313" key="8">
    <source>
        <dbReference type="EMBL" id="MDO8105706.1"/>
    </source>
</evidence>
<dbReference type="SUPFAM" id="SSF52540">
    <property type="entry name" value="P-loop containing nucleoside triphosphate hydrolases"/>
    <property type="match status" value="1"/>
</dbReference>
<feature type="binding site" evidence="5">
    <location>
        <begin position="59"/>
        <end position="61"/>
    </location>
    <ligand>
        <name>AMP</name>
        <dbReference type="ChEBI" id="CHEBI:456215"/>
    </ligand>
</feature>
<dbReference type="PROSITE" id="PS00113">
    <property type="entry name" value="ADENYLATE_KINASE"/>
    <property type="match status" value="1"/>
</dbReference>
<evidence type="ECO:0000256" key="6">
    <source>
        <dbReference type="RuleBase" id="RU003330"/>
    </source>
</evidence>
<evidence type="ECO:0000256" key="4">
    <source>
        <dbReference type="ARBA" id="ARBA00022777"/>
    </source>
</evidence>
<name>A0ABT9D4U3_9CELL</name>
<dbReference type="EMBL" id="JAUQYP010000001">
    <property type="protein sequence ID" value="MDO8105706.1"/>
    <property type="molecule type" value="Genomic_DNA"/>
</dbReference>
<evidence type="ECO:0000256" key="7">
    <source>
        <dbReference type="RuleBase" id="RU003331"/>
    </source>
</evidence>
<keyword evidence="5 7" id="KW-0067">ATP-binding</keyword>
<dbReference type="NCBIfam" id="NF011105">
    <property type="entry name" value="PRK14532.1"/>
    <property type="match status" value="1"/>
</dbReference>
<feature type="binding site" evidence="5">
    <location>
        <position position="129"/>
    </location>
    <ligand>
        <name>ATP</name>
        <dbReference type="ChEBI" id="CHEBI:30616"/>
    </ligand>
</feature>
<sequence length="192" mass="20739">MSLRLVIMGPQGSGKGTQASLLADRLGVPTISTGDLFRSHMSAGDDLGQLARGYTARGELVPDDVTNAMVRRRLDHPDVADGFILDGYPRNAAQVAELDRILADHGARLDAVIELTADREELMARMTRRAELEGREDDTADAIARRLDIYAERTAPLTAAYADRGLLITVDGTGEIEEIAERVAVAVTGVRQ</sequence>
<dbReference type="Gene3D" id="3.40.50.300">
    <property type="entry name" value="P-loop containing nucleotide triphosphate hydrolases"/>
    <property type="match status" value="1"/>
</dbReference>
<evidence type="ECO:0000256" key="2">
    <source>
        <dbReference type="ARBA" id="ARBA00022727"/>
    </source>
</evidence>
<comment type="subunit">
    <text evidence="5 7">Monomer.</text>
</comment>
<feature type="binding site" evidence="5">
    <location>
        <begin position="12"/>
        <end position="17"/>
    </location>
    <ligand>
        <name>ATP</name>
        <dbReference type="ChEBI" id="CHEBI:30616"/>
    </ligand>
</feature>
<comment type="domain">
    <text evidence="5">Consists of three domains, a large central CORE domain and two small peripheral domains, NMPbind and LID, which undergo movements during catalysis. The LID domain closes over the site of phosphoryl transfer upon ATP binding. Assembling and dissambling the active center during each catalytic cycle provides an effective means to prevent ATP hydrolysis.</text>
</comment>
<dbReference type="GO" id="GO:0004017">
    <property type="term" value="F:AMP kinase activity"/>
    <property type="evidence" value="ECO:0007669"/>
    <property type="project" value="UniProtKB-EC"/>
</dbReference>
<feature type="binding site" evidence="5">
    <location>
        <position position="38"/>
    </location>
    <ligand>
        <name>AMP</name>
        <dbReference type="ChEBI" id="CHEBI:456215"/>
    </ligand>
</feature>
<reference evidence="8 9" key="1">
    <citation type="submission" date="2023-07" db="EMBL/GenBank/DDBJ databases">
        <title>Description of novel actinomycetes strains, isolated from tidal flat sediment.</title>
        <authorList>
            <person name="Lu C."/>
        </authorList>
    </citation>
    <scope>NUCLEOTIDE SEQUENCE [LARGE SCALE GENOMIC DNA]</scope>
    <source>
        <strain evidence="8 9">SYSU T00b441</strain>
    </source>
</reference>
<accession>A0ABT9D4U3</accession>
<keyword evidence="3 5" id="KW-0547">Nucleotide-binding</keyword>
<dbReference type="Pfam" id="PF00406">
    <property type="entry name" value="ADK"/>
    <property type="match status" value="1"/>
</dbReference>
<feature type="region of interest" description="NMP" evidence="5">
    <location>
        <begin position="32"/>
        <end position="61"/>
    </location>
</feature>
<feature type="binding site" evidence="5">
    <location>
        <position position="174"/>
    </location>
    <ligand>
        <name>ATP</name>
        <dbReference type="ChEBI" id="CHEBI:30616"/>
    </ligand>
</feature>
<dbReference type="InterPro" id="IPR033690">
    <property type="entry name" value="Adenylat_kinase_CS"/>
</dbReference>
<dbReference type="HAMAP" id="MF_00235">
    <property type="entry name" value="Adenylate_kinase_Adk"/>
    <property type="match status" value="1"/>
</dbReference>
<dbReference type="CDD" id="cd01428">
    <property type="entry name" value="ADK"/>
    <property type="match status" value="1"/>
</dbReference>
<keyword evidence="4 5" id="KW-0418">Kinase</keyword>
<dbReference type="Proteomes" id="UP001232536">
    <property type="component" value="Unassembled WGS sequence"/>
</dbReference>